<dbReference type="EMBL" id="FNVK01000019">
    <property type="protein sequence ID" value="SEF98178.1"/>
    <property type="molecule type" value="Genomic_DNA"/>
</dbReference>
<dbReference type="Proteomes" id="UP000236751">
    <property type="component" value="Unassembled WGS sequence"/>
</dbReference>
<feature type="transmembrane region" description="Helical" evidence="1">
    <location>
        <begin position="190"/>
        <end position="213"/>
    </location>
</feature>
<name>A0A1H5WFN2_NITMU</name>
<feature type="transmembrane region" description="Helical" evidence="1">
    <location>
        <begin position="62"/>
        <end position="82"/>
    </location>
</feature>
<organism evidence="2 3">
    <name type="scientific">Nitrosospira multiformis (strain ATCC 25196 / NCIMB 11849 / C 71)</name>
    <dbReference type="NCBI Taxonomy" id="323848"/>
    <lineage>
        <taxon>Bacteria</taxon>
        <taxon>Pseudomonadati</taxon>
        <taxon>Pseudomonadota</taxon>
        <taxon>Betaproteobacteria</taxon>
        <taxon>Nitrosomonadales</taxon>
        <taxon>Nitrosomonadaceae</taxon>
        <taxon>Nitrosospira</taxon>
    </lineage>
</organism>
<dbReference type="AlphaFoldDB" id="A0A1H5WFN2"/>
<feature type="transmembrane region" description="Helical" evidence="1">
    <location>
        <begin position="219"/>
        <end position="238"/>
    </location>
</feature>
<keyword evidence="1" id="KW-0472">Membrane</keyword>
<dbReference type="RefSeq" id="WP_238529858.1">
    <property type="nucleotide sequence ID" value="NC_007614.1"/>
</dbReference>
<feature type="transmembrane region" description="Helical" evidence="1">
    <location>
        <begin position="103"/>
        <end position="134"/>
    </location>
</feature>
<gene>
    <name evidence="2" type="ORF">SAMN05216403_11932</name>
</gene>
<reference evidence="2 3" key="1">
    <citation type="submission" date="2016-10" db="EMBL/GenBank/DDBJ databases">
        <authorList>
            <person name="de Groot N.N."/>
        </authorList>
    </citation>
    <scope>NUCLEOTIDE SEQUENCE [LARGE SCALE GENOMIC DNA]</scope>
    <source>
        <strain evidence="2 3">Nl13</strain>
    </source>
</reference>
<protein>
    <recommendedName>
        <fullName evidence="4">Transmembrane protein</fullName>
    </recommendedName>
</protein>
<dbReference type="InterPro" id="IPR047798">
    <property type="entry name" value="BPSS1780-like"/>
</dbReference>
<dbReference type="NCBIfam" id="NF041043">
    <property type="entry name" value="BPSS1780_fam"/>
    <property type="match status" value="1"/>
</dbReference>
<evidence type="ECO:0000313" key="2">
    <source>
        <dbReference type="EMBL" id="SEF98178.1"/>
    </source>
</evidence>
<keyword evidence="1" id="KW-1133">Transmembrane helix</keyword>
<sequence>MEDVYRRKNKMNIRQVDGRRGWEWIAEGFQLFRRVPMVWILLCTTLLLIAATLGLIPTAGQFIFTLLSPVFLAGLMIGCRTLEHGGQLEIGHLFAGFRNPGPLITIGGIYLVGQVLIVGIFMLVGGDVLMSLLLEGKRVDENELKNVSGDMLSASLVALTLSIPLLMATWFAPLLAVFDEMPPVEAMRTSFFACVKNIVAFQIYLIVLVAFTIIAMIPYGLGLFVLVPTVFASIYTSYMDIFQVGANSGDVSESA</sequence>
<evidence type="ECO:0008006" key="4">
    <source>
        <dbReference type="Google" id="ProtNLM"/>
    </source>
</evidence>
<proteinExistence type="predicted"/>
<evidence type="ECO:0000313" key="3">
    <source>
        <dbReference type="Proteomes" id="UP000236751"/>
    </source>
</evidence>
<evidence type="ECO:0000256" key="1">
    <source>
        <dbReference type="SAM" id="Phobius"/>
    </source>
</evidence>
<feature type="transmembrane region" description="Helical" evidence="1">
    <location>
        <begin position="154"/>
        <end position="178"/>
    </location>
</feature>
<feature type="transmembrane region" description="Helical" evidence="1">
    <location>
        <begin position="37"/>
        <end position="56"/>
    </location>
</feature>
<keyword evidence="1" id="KW-0812">Transmembrane</keyword>
<accession>A0A1H5WFN2</accession>